<organism evidence="1">
    <name type="scientific">uncultured Desulfobacterium sp</name>
    <dbReference type="NCBI Taxonomy" id="201089"/>
    <lineage>
        <taxon>Bacteria</taxon>
        <taxon>Pseudomonadati</taxon>
        <taxon>Thermodesulfobacteriota</taxon>
        <taxon>Desulfobacteria</taxon>
        <taxon>Desulfobacterales</taxon>
        <taxon>Desulfobacteriaceae</taxon>
        <taxon>Desulfobacterium</taxon>
        <taxon>environmental samples</taxon>
    </lineage>
</organism>
<dbReference type="AlphaFoldDB" id="A0A445N133"/>
<evidence type="ECO:0000313" key="1">
    <source>
        <dbReference type="EMBL" id="SPD75444.1"/>
    </source>
</evidence>
<gene>
    <name evidence="1" type="ORF">PITCH_A610002</name>
</gene>
<dbReference type="EMBL" id="OJIN01000205">
    <property type="protein sequence ID" value="SPD75444.1"/>
    <property type="molecule type" value="Genomic_DNA"/>
</dbReference>
<accession>A0A445N133</accession>
<protein>
    <submittedName>
        <fullName evidence="1">Uncharacterized protein</fullName>
    </submittedName>
</protein>
<sequence length="116" mass="13335">MRMWSRGLGRQNLGINLLDTKLMTLDEALDYMMSEAKGPMLREIKSENVICLSGKILPPTGWEFVIVLEIKDIFIVAWKLTSWKTLKSILRNSFKRLSGIFKRSSLNNTSQSQIEN</sequence>
<name>A0A445N133_9BACT</name>
<reference evidence="1" key="1">
    <citation type="submission" date="2018-01" db="EMBL/GenBank/DDBJ databases">
        <authorList>
            <person name="Regsiter A."/>
            <person name="William W."/>
        </authorList>
    </citation>
    <scope>NUCLEOTIDE SEQUENCE</scope>
    <source>
        <strain evidence="1">TRIP AH-1</strain>
    </source>
</reference>
<proteinExistence type="predicted"/>